<dbReference type="GO" id="GO:0035999">
    <property type="term" value="P:tetrahydrofolate interconversion"/>
    <property type="evidence" value="ECO:0007669"/>
    <property type="project" value="TreeGrafter"/>
</dbReference>
<evidence type="ECO:0000256" key="1">
    <source>
        <dbReference type="ARBA" id="ARBA00010638"/>
    </source>
</evidence>
<dbReference type="Pfam" id="PF01812">
    <property type="entry name" value="5-FTHF_cyc-lig"/>
    <property type="match status" value="1"/>
</dbReference>
<dbReference type="InterPro" id="IPR024185">
    <property type="entry name" value="FTHF_cligase-like_sf"/>
</dbReference>
<dbReference type="PANTHER" id="PTHR23407:SF1">
    <property type="entry name" value="5-FORMYLTETRAHYDROFOLATE CYCLO-LIGASE"/>
    <property type="match status" value="1"/>
</dbReference>
<protein>
    <recommendedName>
        <fullName evidence="5">5-formyltetrahydrofolate cyclo-ligase</fullName>
        <ecNumber evidence="5">6.3.3.2</ecNumber>
    </recommendedName>
</protein>
<reference evidence="6" key="3">
    <citation type="submission" date="2025-09" db="UniProtKB">
        <authorList>
            <consortium name="Ensembl"/>
        </authorList>
    </citation>
    <scope>IDENTIFICATION</scope>
</reference>
<dbReference type="GO" id="GO:0009396">
    <property type="term" value="P:folic acid-containing compound biosynthetic process"/>
    <property type="evidence" value="ECO:0007669"/>
    <property type="project" value="TreeGrafter"/>
</dbReference>
<dbReference type="AlphaFoldDB" id="A0A4W5PLG8"/>
<comment type="similarity">
    <text evidence="1">Belongs to the 5-formyltetrahydrofolate cyclo-ligase family.</text>
</comment>
<dbReference type="PANTHER" id="PTHR23407">
    <property type="entry name" value="ATPASE INHIBITOR/5-FORMYLTETRAHYDROFOLATE CYCLO-LIGASE"/>
    <property type="match status" value="1"/>
</dbReference>
<evidence type="ECO:0000256" key="4">
    <source>
        <dbReference type="ARBA" id="ARBA00036539"/>
    </source>
</evidence>
<dbReference type="SUPFAM" id="SSF100950">
    <property type="entry name" value="NagB/RpiA/CoA transferase-like"/>
    <property type="match status" value="1"/>
</dbReference>
<keyword evidence="2" id="KW-0547">Nucleotide-binding</keyword>
<reference evidence="7" key="1">
    <citation type="submission" date="2018-06" db="EMBL/GenBank/DDBJ databases">
        <title>Genome assembly of Danube salmon.</title>
        <authorList>
            <person name="Macqueen D.J."/>
            <person name="Gundappa M.K."/>
        </authorList>
    </citation>
    <scope>NUCLEOTIDE SEQUENCE [LARGE SCALE GENOMIC DNA]</scope>
</reference>
<dbReference type="Gene3D" id="3.40.50.10420">
    <property type="entry name" value="NagB/RpiA/CoA transferase-like"/>
    <property type="match status" value="1"/>
</dbReference>
<dbReference type="InterPro" id="IPR037171">
    <property type="entry name" value="NagB/RpiA_transferase-like"/>
</dbReference>
<evidence type="ECO:0000313" key="6">
    <source>
        <dbReference type="Ensembl" id="ENSHHUP00000062465.1"/>
    </source>
</evidence>
<reference evidence="6" key="2">
    <citation type="submission" date="2025-08" db="UniProtKB">
        <authorList>
            <consortium name="Ensembl"/>
        </authorList>
    </citation>
    <scope>IDENTIFICATION</scope>
</reference>
<keyword evidence="3" id="KW-0067">ATP-binding</keyword>
<comment type="catalytic activity">
    <reaction evidence="4">
        <text>(6S)-5-formyl-5,6,7,8-tetrahydrofolate + ATP = (6R)-5,10-methenyltetrahydrofolate + ADP + phosphate</text>
        <dbReference type="Rhea" id="RHEA:10488"/>
        <dbReference type="ChEBI" id="CHEBI:30616"/>
        <dbReference type="ChEBI" id="CHEBI:43474"/>
        <dbReference type="ChEBI" id="CHEBI:57455"/>
        <dbReference type="ChEBI" id="CHEBI:57457"/>
        <dbReference type="ChEBI" id="CHEBI:456216"/>
        <dbReference type="EC" id="6.3.3.2"/>
    </reaction>
</comment>
<dbReference type="Proteomes" id="UP000314982">
    <property type="component" value="Unassembled WGS sequence"/>
</dbReference>
<accession>A0A4W5PLG8</accession>
<dbReference type="GO" id="GO:0030272">
    <property type="term" value="F:5-formyltetrahydrofolate cyclo-ligase activity"/>
    <property type="evidence" value="ECO:0007669"/>
    <property type="project" value="UniProtKB-EC"/>
</dbReference>
<proteinExistence type="inferred from homology"/>
<dbReference type="STRING" id="62062.ENSHHUP00000062465"/>
<dbReference type="Ensembl" id="ENSHHUT00000064573.1">
    <property type="protein sequence ID" value="ENSHHUP00000062465.1"/>
    <property type="gene ID" value="ENSHHUG00000036938.1"/>
</dbReference>
<evidence type="ECO:0000256" key="5">
    <source>
        <dbReference type="ARBA" id="ARBA00038966"/>
    </source>
</evidence>
<sequence>MAALRAAKQAMRREIKKRVAALDDQEKLRQSRVISQKVTAHPKYANCERIAVFLSMHDEVRTEEIIQDLFKHGKTCFMPKYLTQGTSNHMDMVKLTSMQDMMSLPLTSWNIRQPAAADDNTREEAYTHTHRLIFVPLFRSSALFRGKGTIWDAFTVSNFLFWFPPQDGGIAPSSKW</sequence>
<evidence type="ECO:0000256" key="2">
    <source>
        <dbReference type="ARBA" id="ARBA00022741"/>
    </source>
</evidence>
<evidence type="ECO:0000256" key="3">
    <source>
        <dbReference type="ARBA" id="ARBA00022840"/>
    </source>
</evidence>
<dbReference type="EC" id="6.3.3.2" evidence="5"/>
<dbReference type="InterPro" id="IPR002698">
    <property type="entry name" value="FTHF_cligase"/>
</dbReference>
<keyword evidence="7" id="KW-1185">Reference proteome</keyword>
<evidence type="ECO:0000313" key="7">
    <source>
        <dbReference type="Proteomes" id="UP000314982"/>
    </source>
</evidence>
<name>A0A4W5PLG8_9TELE</name>
<dbReference type="GeneTree" id="ENSGT00390000017791"/>
<organism evidence="6 7">
    <name type="scientific">Hucho hucho</name>
    <name type="common">huchen</name>
    <dbReference type="NCBI Taxonomy" id="62062"/>
    <lineage>
        <taxon>Eukaryota</taxon>
        <taxon>Metazoa</taxon>
        <taxon>Chordata</taxon>
        <taxon>Craniata</taxon>
        <taxon>Vertebrata</taxon>
        <taxon>Euteleostomi</taxon>
        <taxon>Actinopterygii</taxon>
        <taxon>Neopterygii</taxon>
        <taxon>Teleostei</taxon>
        <taxon>Protacanthopterygii</taxon>
        <taxon>Salmoniformes</taxon>
        <taxon>Salmonidae</taxon>
        <taxon>Salmoninae</taxon>
        <taxon>Hucho</taxon>
    </lineage>
</organism>
<dbReference type="GO" id="GO:0005739">
    <property type="term" value="C:mitochondrion"/>
    <property type="evidence" value="ECO:0007669"/>
    <property type="project" value="TreeGrafter"/>
</dbReference>
<dbReference type="GO" id="GO:0005524">
    <property type="term" value="F:ATP binding"/>
    <property type="evidence" value="ECO:0007669"/>
    <property type="project" value="UniProtKB-KW"/>
</dbReference>